<dbReference type="AlphaFoldDB" id="A0A6G1AN28"/>
<keyword evidence="2" id="KW-1185">Reference proteome</keyword>
<proteinExistence type="predicted"/>
<gene>
    <name evidence="1" type="ORF">FOF47_R06481</name>
</gene>
<feature type="non-terminal residue" evidence="1">
    <location>
        <position position="1"/>
    </location>
</feature>
<dbReference type="Proteomes" id="UP000475037">
    <property type="component" value="Unassembled WGS sequence"/>
</dbReference>
<accession>A0A6G1AN28</accession>
<evidence type="ECO:0000313" key="2">
    <source>
        <dbReference type="Proteomes" id="UP000475037"/>
    </source>
</evidence>
<evidence type="ECO:0000313" key="1">
    <source>
        <dbReference type="EMBL" id="KAF0876882.1"/>
    </source>
</evidence>
<name>A0A6G1AN28_CROCR</name>
<sequence>IENQELEPQMYSKPIFDKAGKSIQWKNDSLLSKWCWENCTATCRGMKLDDMFTPHTKINSKLMKDLNVRQETIKALEEKTGNNLFDLFVAATFYTTLHKNELLGLHQDKKL</sequence>
<dbReference type="EMBL" id="VOAJ01004680">
    <property type="protein sequence ID" value="KAF0876882.1"/>
    <property type="molecule type" value="Genomic_DNA"/>
</dbReference>
<protein>
    <submittedName>
        <fullName evidence="1">LORF2 protein</fullName>
    </submittedName>
</protein>
<reference evidence="1 2" key="1">
    <citation type="submission" date="2019-11" db="EMBL/GenBank/DDBJ databases">
        <authorList>
            <person name="Yang C."/>
            <person name="Li F."/>
        </authorList>
    </citation>
    <scope>NUCLEOTIDE SEQUENCE [LARGE SCALE GENOMIC DNA]</scope>
    <source>
        <strain evidence="1">KB4526</strain>
        <tissue evidence="1">Muscle</tissue>
    </source>
</reference>
<feature type="non-terminal residue" evidence="1">
    <location>
        <position position="111"/>
    </location>
</feature>
<comment type="caution">
    <text evidence="1">The sequence shown here is derived from an EMBL/GenBank/DDBJ whole genome shotgun (WGS) entry which is preliminary data.</text>
</comment>
<organism evidence="1 2">
    <name type="scientific">Crocuta crocuta</name>
    <name type="common">Spotted hyena</name>
    <dbReference type="NCBI Taxonomy" id="9678"/>
    <lineage>
        <taxon>Eukaryota</taxon>
        <taxon>Metazoa</taxon>
        <taxon>Chordata</taxon>
        <taxon>Craniata</taxon>
        <taxon>Vertebrata</taxon>
        <taxon>Euteleostomi</taxon>
        <taxon>Mammalia</taxon>
        <taxon>Eutheria</taxon>
        <taxon>Laurasiatheria</taxon>
        <taxon>Carnivora</taxon>
        <taxon>Feliformia</taxon>
        <taxon>Hyaenidae</taxon>
        <taxon>Crocuta</taxon>
    </lineage>
</organism>